<feature type="domain" description="CCHC-type" evidence="7">
    <location>
        <begin position="401"/>
        <end position="416"/>
    </location>
</feature>
<keyword evidence="2" id="KW-0677">Repeat</keyword>
<evidence type="ECO:0000256" key="6">
    <source>
        <dbReference type="SAM" id="MobiDB-lite"/>
    </source>
</evidence>
<dbReference type="Proteomes" id="UP000019376">
    <property type="component" value="Unassembled WGS sequence"/>
</dbReference>
<dbReference type="SMART" id="SM00343">
    <property type="entry name" value="ZnF_C2HC"/>
    <property type="match status" value="5"/>
</dbReference>
<feature type="compositionally biased region" description="Polar residues" evidence="6">
    <location>
        <begin position="71"/>
        <end position="80"/>
    </location>
</feature>
<dbReference type="InterPro" id="IPR001878">
    <property type="entry name" value="Znf_CCHC"/>
</dbReference>
<keyword evidence="3 5" id="KW-0863">Zinc-finger</keyword>
<keyword evidence="9" id="KW-1185">Reference proteome</keyword>
<dbReference type="GO" id="GO:0003676">
    <property type="term" value="F:nucleic acid binding"/>
    <property type="evidence" value="ECO:0007669"/>
    <property type="project" value="InterPro"/>
</dbReference>
<dbReference type="SUPFAM" id="SSF57756">
    <property type="entry name" value="Retrovirus zinc finger-like domains"/>
    <property type="match status" value="3"/>
</dbReference>
<dbReference type="EMBL" id="KB644415">
    <property type="protein sequence ID" value="EPS33386.1"/>
    <property type="molecule type" value="Genomic_DNA"/>
</dbReference>
<dbReference type="Gene3D" id="4.10.60.10">
    <property type="entry name" value="Zinc finger, CCHC-type"/>
    <property type="match status" value="2"/>
</dbReference>
<feature type="domain" description="CCHC-type" evidence="7">
    <location>
        <begin position="378"/>
        <end position="391"/>
    </location>
</feature>
<organism evidence="8 9">
    <name type="scientific">Penicillium oxalicum (strain 114-2 / CGMCC 5302)</name>
    <name type="common">Penicillium decumbens</name>
    <dbReference type="NCBI Taxonomy" id="933388"/>
    <lineage>
        <taxon>Eukaryota</taxon>
        <taxon>Fungi</taxon>
        <taxon>Dikarya</taxon>
        <taxon>Ascomycota</taxon>
        <taxon>Pezizomycotina</taxon>
        <taxon>Eurotiomycetes</taxon>
        <taxon>Eurotiomycetidae</taxon>
        <taxon>Eurotiales</taxon>
        <taxon>Aspergillaceae</taxon>
        <taxon>Penicillium</taxon>
    </lineage>
</organism>
<protein>
    <recommendedName>
        <fullName evidence="7">CCHC-type domain-containing protein</fullName>
    </recommendedName>
</protein>
<reference evidence="8 9" key="1">
    <citation type="journal article" date="2013" name="PLoS ONE">
        <title>Genomic and secretomic analyses reveal unique features of the lignocellulolytic enzyme system of Penicillium decumbens.</title>
        <authorList>
            <person name="Liu G."/>
            <person name="Zhang L."/>
            <person name="Wei X."/>
            <person name="Zou G."/>
            <person name="Qin Y."/>
            <person name="Ma L."/>
            <person name="Li J."/>
            <person name="Zheng H."/>
            <person name="Wang S."/>
            <person name="Wang C."/>
            <person name="Xun L."/>
            <person name="Zhao G.-P."/>
            <person name="Zhou Z."/>
            <person name="Qu Y."/>
        </authorList>
    </citation>
    <scope>NUCLEOTIDE SEQUENCE [LARGE SCALE GENOMIC DNA]</scope>
    <source>
        <strain evidence="9">114-2 / CGMCC 5302</strain>
    </source>
</reference>
<sequence length="458" mass="50511">MSSRWDSSQDPSWTDHQGWANLPWPLTNENDEVSKSHVQNSPAPGHQASSKDDSSTGAQSQEDLIDDERTSLSQHEQALTDNDLPTGAQRKDESTVDECADPAHHQQASTDDGWATDAHSQEKSNNNAWGTSTQATATGWEDSDIQDQDVARRNSGENVDIAHEDLDDEPRKCFNCGQPGHSKAGCEQPAKPRACFNCGGHEAVDCVANRKLDYSGIPDYSPEEAWAILKGASHGEDCAGEGNTFEHAIRIYSKAVPDATFVDIEKRMREENCGLYLIAEEFTLQSEQTLIDLQGRLGCQYRVYWSKNPRPDRLFFKAKWPRSAADNLDRLADAGLPAQDYTVANTQDRRESARPEINCPNCETSGHRLRDCPLPRVCQNCGDKGHRAAECSAAKKWSRVRCNQCGEMGHTAKGCPGPARSRGEGEQEDTWGTVGQSHAEGSEKEVEGLCQSFESDGW</sequence>
<dbReference type="PROSITE" id="PS50158">
    <property type="entry name" value="ZF_CCHC"/>
    <property type="match status" value="4"/>
</dbReference>
<dbReference type="PANTHER" id="PTHR47103:SF8">
    <property type="entry name" value="DNA-BINDING PROTEIN"/>
    <property type="match status" value="1"/>
</dbReference>
<evidence type="ECO:0000259" key="7">
    <source>
        <dbReference type="PROSITE" id="PS50158"/>
    </source>
</evidence>
<dbReference type="STRING" id="933388.S7ZXA9"/>
<evidence type="ECO:0000256" key="1">
    <source>
        <dbReference type="ARBA" id="ARBA00022723"/>
    </source>
</evidence>
<evidence type="ECO:0000256" key="2">
    <source>
        <dbReference type="ARBA" id="ARBA00022737"/>
    </source>
</evidence>
<evidence type="ECO:0000256" key="4">
    <source>
        <dbReference type="ARBA" id="ARBA00022833"/>
    </source>
</evidence>
<dbReference type="PhylomeDB" id="S7ZXA9"/>
<feature type="compositionally biased region" description="Polar residues" evidence="6">
    <location>
        <begin position="123"/>
        <end position="137"/>
    </location>
</feature>
<dbReference type="GO" id="GO:0008270">
    <property type="term" value="F:zinc ion binding"/>
    <property type="evidence" value="ECO:0007669"/>
    <property type="project" value="UniProtKB-KW"/>
</dbReference>
<dbReference type="OrthoDB" id="8026949at2759"/>
<dbReference type="PANTHER" id="PTHR47103">
    <property type="entry name" value="DNA-BINDING PROTEIN"/>
    <property type="match status" value="1"/>
</dbReference>
<dbReference type="eggNOG" id="KOG0335">
    <property type="taxonomic scope" value="Eukaryota"/>
</dbReference>
<accession>S7ZXA9</accession>
<evidence type="ECO:0000313" key="9">
    <source>
        <dbReference type="Proteomes" id="UP000019376"/>
    </source>
</evidence>
<feature type="compositionally biased region" description="Polar residues" evidence="6">
    <location>
        <begin position="1"/>
        <end position="15"/>
    </location>
</feature>
<keyword evidence="1" id="KW-0479">Metal-binding</keyword>
<dbReference type="HOGENOM" id="CLU_597293_0_0_1"/>
<dbReference type="AlphaFoldDB" id="S7ZXA9"/>
<feature type="domain" description="CCHC-type" evidence="7">
    <location>
        <begin position="359"/>
        <end position="373"/>
    </location>
</feature>
<dbReference type="Pfam" id="PF00098">
    <property type="entry name" value="zf-CCHC"/>
    <property type="match status" value="2"/>
</dbReference>
<proteinExistence type="predicted"/>
<feature type="domain" description="CCHC-type" evidence="7">
    <location>
        <begin position="171"/>
        <end position="188"/>
    </location>
</feature>
<name>S7ZXA9_PENO1</name>
<dbReference type="InterPro" id="IPR036875">
    <property type="entry name" value="Znf_CCHC_sf"/>
</dbReference>
<gene>
    <name evidence="8" type="ORF">PDE_08348</name>
</gene>
<evidence type="ECO:0000313" key="8">
    <source>
        <dbReference type="EMBL" id="EPS33386.1"/>
    </source>
</evidence>
<keyword evidence="4" id="KW-0862">Zinc</keyword>
<feature type="region of interest" description="Disordered" evidence="6">
    <location>
        <begin position="413"/>
        <end position="458"/>
    </location>
</feature>
<evidence type="ECO:0000256" key="5">
    <source>
        <dbReference type="PROSITE-ProRule" id="PRU00047"/>
    </source>
</evidence>
<evidence type="ECO:0000256" key="3">
    <source>
        <dbReference type="ARBA" id="ARBA00022771"/>
    </source>
</evidence>
<feature type="region of interest" description="Disordered" evidence="6">
    <location>
        <begin position="1"/>
        <end position="144"/>
    </location>
</feature>